<accession>A0A6I4MH77</accession>
<comment type="caution">
    <text evidence="1">The sequence shown here is derived from an EMBL/GenBank/DDBJ whole genome shotgun (WGS) entry which is preliminary data.</text>
</comment>
<reference evidence="1" key="1">
    <citation type="submission" date="2019-12" db="EMBL/GenBank/DDBJ databases">
        <title>Actinomadura physcomitrii sp. nov., a novel actinomycete isolated from moss [Physcomitrium sphaericum (Ludw) Fuernr].</title>
        <authorList>
            <person name="Zhuang X."/>
        </authorList>
    </citation>
    <scope>NUCLEOTIDE SEQUENCE [LARGE SCALE GENOMIC DNA]</scope>
    <source>
        <strain evidence="1">LD22</strain>
    </source>
</reference>
<gene>
    <name evidence="1" type="ORF">F8568_014445</name>
</gene>
<dbReference type="EMBL" id="WBMS02000009">
    <property type="protein sequence ID" value="MWA01556.1"/>
    <property type="molecule type" value="Genomic_DNA"/>
</dbReference>
<dbReference type="AlphaFoldDB" id="A0A6I4MH77"/>
<organism evidence="1 2">
    <name type="scientific">Actinomadura physcomitrii</name>
    <dbReference type="NCBI Taxonomy" id="2650748"/>
    <lineage>
        <taxon>Bacteria</taxon>
        <taxon>Bacillati</taxon>
        <taxon>Actinomycetota</taxon>
        <taxon>Actinomycetes</taxon>
        <taxon>Streptosporangiales</taxon>
        <taxon>Thermomonosporaceae</taxon>
        <taxon>Actinomadura</taxon>
    </lineage>
</organism>
<evidence type="ECO:0000313" key="2">
    <source>
        <dbReference type="Proteomes" id="UP000462055"/>
    </source>
</evidence>
<evidence type="ECO:0000313" key="1">
    <source>
        <dbReference type="EMBL" id="MWA01556.1"/>
    </source>
</evidence>
<protein>
    <submittedName>
        <fullName evidence="1">Uncharacterized protein</fullName>
    </submittedName>
</protein>
<sequence length="127" mass="13644">MPERYDYCGLYLRGLSKNAAVDLVAQATATALDGTVAHLDGLEIEVLRNPGFLPDSEDFPAWPIKIEVEKQEALPSQVVDVVSKLLTSAWRAGYDAVAACDYEDELPAGGGYVRWLPGSHGGSHRGG</sequence>
<name>A0A6I4MH77_9ACTN</name>
<dbReference type="Proteomes" id="UP000462055">
    <property type="component" value="Unassembled WGS sequence"/>
</dbReference>
<proteinExistence type="predicted"/>
<dbReference type="RefSeq" id="WP_151594023.1">
    <property type="nucleotide sequence ID" value="NZ_WBMS02000009.1"/>
</dbReference>
<keyword evidence="2" id="KW-1185">Reference proteome</keyword>